<reference evidence="2 3" key="1">
    <citation type="journal article" date="2020" name="Nat. Food">
        <title>A phased Vanilla planifolia genome enables genetic improvement of flavour and production.</title>
        <authorList>
            <person name="Hasing T."/>
            <person name="Tang H."/>
            <person name="Brym M."/>
            <person name="Khazi F."/>
            <person name="Huang T."/>
            <person name="Chambers A.H."/>
        </authorList>
    </citation>
    <scope>NUCLEOTIDE SEQUENCE [LARGE SCALE GENOMIC DNA]</scope>
    <source>
        <tissue evidence="2">Leaf</tissue>
    </source>
</reference>
<dbReference type="Proteomes" id="UP000639772">
    <property type="component" value="Unassembled WGS sequence"/>
</dbReference>
<evidence type="ECO:0000313" key="3">
    <source>
        <dbReference type="Proteomes" id="UP000639772"/>
    </source>
</evidence>
<evidence type="ECO:0000256" key="1">
    <source>
        <dbReference type="SAM" id="MobiDB-lite"/>
    </source>
</evidence>
<gene>
    <name evidence="2" type="ORF">HPP92_025594</name>
</gene>
<feature type="region of interest" description="Disordered" evidence="1">
    <location>
        <begin position="1"/>
        <end position="61"/>
    </location>
</feature>
<organism evidence="2 3">
    <name type="scientific">Vanilla planifolia</name>
    <name type="common">Vanilla</name>
    <dbReference type="NCBI Taxonomy" id="51239"/>
    <lineage>
        <taxon>Eukaryota</taxon>
        <taxon>Viridiplantae</taxon>
        <taxon>Streptophyta</taxon>
        <taxon>Embryophyta</taxon>
        <taxon>Tracheophyta</taxon>
        <taxon>Spermatophyta</taxon>
        <taxon>Magnoliopsida</taxon>
        <taxon>Liliopsida</taxon>
        <taxon>Asparagales</taxon>
        <taxon>Orchidaceae</taxon>
        <taxon>Vanilloideae</taxon>
        <taxon>Vanilleae</taxon>
        <taxon>Vanilla</taxon>
    </lineage>
</organism>
<accession>A0A835PKW9</accession>
<protein>
    <submittedName>
        <fullName evidence="2">Uncharacterized protein</fullName>
    </submittedName>
</protein>
<comment type="caution">
    <text evidence="2">The sequence shown here is derived from an EMBL/GenBank/DDBJ whole genome shotgun (WGS) entry which is preliminary data.</text>
</comment>
<name>A0A835PKW9_VANPL</name>
<evidence type="ECO:0000313" key="2">
    <source>
        <dbReference type="EMBL" id="KAG0454290.1"/>
    </source>
</evidence>
<sequence length="102" mass="11594">MHPAVPILPDMEQGRGHNGQMSRGDATHHVKLSSAEKKNAQNRPPQLAHMRHRPRCPTPPRSCNTGPPRYCVWQSNHTVHVAESQPHHSHNYSCYKQSNAFF</sequence>
<proteinExistence type="predicted"/>
<dbReference type="EMBL" id="JADCNM010000014">
    <property type="protein sequence ID" value="KAG0454290.1"/>
    <property type="molecule type" value="Genomic_DNA"/>
</dbReference>
<dbReference type="AlphaFoldDB" id="A0A835PKW9"/>